<gene>
    <name evidence="1" type="primary">dsrH</name>
    <name evidence="1" type="ORF">H1S06_07815</name>
</gene>
<dbReference type="Pfam" id="PF04077">
    <property type="entry name" value="DsrH"/>
    <property type="match status" value="1"/>
</dbReference>
<accession>A0A7W1WXX6</accession>
<name>A0A7W1WXX6_9GAMM</name>
<keyword evidence="2" id="KW-1185">Reference proteome</keyword>
<dbReference type="RefSeq" id="WP_181738926.1">
    <property type="nucleotide sequence ID" value="NZ_JACEMT010000043.1"/>
</dbReference>
<keyword evidence="1" id="KW-0808">Transferase</keyword>
<dbReference type="GO" id="GO:0016740">
    <property type="term" value="F:transferase activity"/>
    <property type="evidence" value="ECO:0007669"/>
    <property type="project" value="UniProtKB-KW"/>
</dbReference>
<evidence type="ECO:0000313" key="2">
    <source>
        <dbReference type="Proteomes" id="UP000538931"/>
    </source>
</evidence>
<dbReference type="Gene3D" id="3.40.1260.10">
    <property type="entry name" value="DsrEFH-like"/>
    <property type="match status" value="1"/>
</dbReference>
<dbReference type="PANTHER" id="PTHR37526:SF1">
    <property type="entry name" value="PROTEIN TUSB"/>
    <property type="match status" value="1"/>
</dbReference>
<evidence type="ECO:0000313" key="1">
    <source>
        <dbReference type="EMBL" id="MBA4502270.1"/>
    </source>
</evidence>
<comment type="caution">
    <text evidence="1">The sequence shown here is derived from an EMBL/GenBank/DDBJ whole genome shotgun (WGS) entry which is preliminary data.</text>
</comment>
<dbReference type="NCBIfam" id="TIGR03011">
    <property type="entry name" value="sulf_tusB_dsrH"/>
    <property type="match status" value="1"/>
</dbReference>
<dbReference type="EMBL" id="JACEMT010000043">
    <property type="protein sequence ID" value="MBA4502270.1"/>
    <property type="molecule type" value="Genomic_DNA"/>
</dbReference>
<reference evidence="1 2" key="1">
    <citation type="submission" date="2020-07" db="EMBL/GenBank/DDBJ databases">
        <title>Bacterium isolated from marien macroalgae.</title>
        <authorList>
            <person name="Zhu K."/>
            <person name="Lu D."/>
            <person name="Du Z."/>
        </authorList>
    </citation>
    <scope>NUCLEOTIDE SEQUENCE [LARGE SCALE GENOMIC DNA]</scope>
    <source>
        <strain evidence="1 2">3-1745</strain>
    </source>
</reference>
<dbReference type="InterPro" id="IPR027396">
    <property type="entry name" value="DsrEFH-like"/>
</dbReference>
<dbReference type="SUPFAM" id="SSF75169">
    <property type="entry name" value="DsrEFH-like"/>
    <property type="match status" value="1"/>
</dbReference>
<organism evidence="1 2">
    <name type="scientific">Marinobacterium marinum</name>
    <dbReference type="NCBI Taxonomy" id="2756129"/>
    <lineage>
        <taxon>Bacteria</taxon>
        <taxon>Pseudomonadati</taxon>
        <taxon>Pseudomonadota</taxon>
        <taxon>Gammaproteobacteria</taxon>
        <taxon>Oceanospirillales</taxon>
        <taxon>Oceanospirillaceae</taxon>
        <taxon>Marinobacterium</taxon>
    </lineage>
</organism>
<dbReference type="GO" id="GO:1990228">
    <property type="term" value="C:sulfurtransferase complex"/>
    <property type="evidence" value="ECO:0007669"/>
    <property type="project" value="TreeGrafter"/>
</dbReference>
<dbReference type="AlphaFoldDB" id="A0A7W1WXX6"/>
<proteinExistence type="predicted"/>
<dbReference type="InterPro" id="IPR007215">
    <property type="entry name" value="Sulphur_relay_TusB/DsrH"/>
</dbReference>
<sequence>MTLHILNTSPSDRTTFLSCRQALSDEDTLLLIEDGTYWALPLHRRELSHLSARVVVLAPDCQARGIGTDSLNEVDDAGFVALTVQHTRIVSWF</sequence>
<dbReference type="PANTHER" id="PTHR37526">
    <property type="entry name" value="PROTEIN TUSB"/>
    <property type="match status" value="1"/>
</dbReference>
<protein>
    <submittedName>
        <fullName evidence="1">Sulfurtransferase complex subunit TusB</fullName>
    </submittedName>
</protein>
<dbReference type="Proteomes" id="UP000538931">
    <property type="component" value="Unassembled WGS sequence"/>
</dbReference>
<dbReference type="GO" id="GO:0002143">
    <property type="term" value="P:tRNA wobble position uridine thiolation"/>
    <property type="evidence" value="ECO:0007669"/>
    <property type="project" value="InterPro"/>
</dbReference>